<proteinExistence type="inferred from homology"/>
<dbReference type="PANTHER" id="PTHR10695">
    <property type="entry name" value="DEPHOSPHO-COA KINASE-RELATED"/>
    <property type="match status" value="1"/>
</dbReference>
<keyword evidence="5" id="KW-0808">Transferase</keyword>
<evidence type="ECO:0000256" key="6">
    <source>
        <dbReference type="NCBIfam" id="TIGR00152"/>
    </source>
</evidence>
<name>A0ABQ5W3T4_9HYPH</name>
<keyword evidence="8" id="KW-1185">Reference proteome</keyword>
<comment type="function">
    <text evidence="5">Catalyzes the phosphorylation of the 3'-hydroxyl group of dephosphocoenzyme A to form coenzyme A.</text>
</comment>
<dbReference type="NCBIfam" id="TIGR00152">
    <property type="entry name" value="dephospho-CoA kinase"/>
    <property type="match status" value="1"/>
</dbReference>
<evidence type="ECO:0000256" key="2">
    <source>
        <dbReference type="ARBA" id="ARBA00022741"/>
    </source>
</evidence>
<reference evidence="8" key="1">
    <citation type="journal article" date="2019" name="Int. J. Syst. Evol. Microbiol.">
        <title>The Global Catalogue of Microorganisms (GCM) 10K type strain sequencing project: providing services to taxonomists for standard genome sequencing and annotation.</title>
        <authorList>
            <consortium name="The Broad Institute Genomics Platform"/>
            <consortium name="The Broad Institute Genome Sequencing Center for Infectious Disease"/>
            <person name="Wu L."/>
            <person name="Ma J."/>
        </authorList>
    </citation>
    <scope>NUCLEOTIDE SEQUENCE [LARGE SCALE GENOMIC DNA]</scope>
    <source>
        <strain evidence="8">NBRC 112416</strain>
    </source>
</reference>
<evidence type="ECO:0000313" key="7">
    <source>
        <dbReference type="EMBL" id="GLQ54546.1"/>
    </source>
</evidence>
<evidence type="ECO:0000256" key="1">
    <source>
        <dbReference type="ARBA" id="ARBA00009018"/>
    </source>
</evidence>
<dbReference type="RefSeq" id="WP_284339976.1">
    <property type="nucleotide sequence ID" value="NZ_BSNS01000007.1"/>
</dbReference>
<comment type="subcellular location">
    <subcellularLocation>
        <location evidence="5">Cytoplasm</location>
    </subcellularLocation>
</comment>
<feature type="binding site" evidence="5">
    <location>
        <begin position="11"/>
        <end position="16"/>
    </location>
    <ligand>
        <name>ATP</name>
        <dbReference type="ChEBI" id="CHEBI:30616"/>
    </ligand>
</feature>
<dbReference type="InterPro" id="IPR027417">
    <property type="entry name" value="P-loop_NTPase"/>
</dbReference>
<keyword evidence="4 5" id="KW-0173">Coenzyme A biosynthesis</keyword>
<dbReference type="Gene3D" id="3.40.50.300">
    <property type="entry name" value="P-loop containing nucleotide triphosphate hydrolases"/>
    <property type="match status" value="1"/>
</dbReference>
<dbReference type="CDD" id="cd02022">
    <property type="entry name" value="DPCK"/>
    <property type="match status" value="1"/>
</dbReference>
<comment type="pathway">
    <text evidence="5">Cofactor biosynthesis; coenzyme A biosynthesis; CoA from (R)-pantothenate: step 5/5.</text>
</comment>
<keyword evidence="2 5" id="KW-0547">Nucleotide-binding</keyword>
<dbReference type="HAMAP" id="MF_00376">
    <property type="entry name" value="Dephospho_CoA_kinase"/>
    <property type="match status" value="1"/>
</dbReference>
<evidence type="ECO:0000313" key="8">
    <source>
        <dbReference type="Proteomes" id="UP001156691"/>
    </source>
</evidence>
<sequence>MFRLGVTGSIATGKSTVLQAFADFGARVFSADAAVHELYAGPAVAAVESLFPGVAVNGAVDRTRLAATLNAAPQRLAELEALIHPLVRERIGTFMDAAESDGALIAAVEVPLLFESGHDYGFDAVAVTVCDAAAQRERALARPGMTVEKLDTILARQMPQAEKRKRAAFIIDTTGPIEETRRMVKTIVADIQVRQAQQ</sequence>
<dbReference type="Proteomes" id="UP001156691">
    <property type="component" value="Unassembled WGS sequence"/>
</dbReference>
<comment type="similarity">
    <text evidence="1 5">Belongs to the CoaE family.</text>
</comment>
<protein>
    <recommendedName>
        <fullName evidence="5 6">Dephospho-CoA kinase</fullName>
        <ecNumber evidence="5 6">2.7.1.24</ecNumber>
    </recommendedName>
    <alternativeName>
        <fullName evidence="5">Dephosphocoenzyme A kinase</fullName>
    </alternativeName>
</protein>
<evidence type="ECO:0000256" key="3">
    <source>
        <dbReference type="ARBA" id="ARBA00022840"/>
    </source>
</evidence>
<evidence type="ECO:0000256" key="4">
    <source>
        <dbReference type="ARBA" id="ARBA00022993"/>
    </source>
</evidence>
<organism evidence="7 8">
    <name type="scientific">Devosia nitrariae</name>
    <dbReference type="NCBI Taxonomy" id="2071872"/>
    <lineage>
        <taxon>Bacteria</taxon>
        <taxon>Pseudomonadati</taxon>
        <taxon>Pseudomonadota</taxon>
        <taxon>Alphaproteobacteria</taxon>
        <taxon>Hyphomicrobiales</taxon>
        <taxon>Devosiaceae</taxon>
        <taxon>Devosia</taxon>
    </lineage>
</organism>
<dbReference type="Pfam" id="PF01121">
    <property type="entry name" value="CoaE"/>
    <property type="match status" value="1"/>
</dbReference>
<gene>
    <name evidence="5 7" type="primary">coaE</name>
    <name evidence="7" type="ORF">GCM10010862_18050</name>
</gene>
<dbReference type="EMBL" id="BSNS01000007">
    <property type="protein sequence ID" value="GLQ54546.1"/>
    <property type="molecule type" value="Genomic_DNA"/>
</dbReference>
<keyword evidence="3 5" id="KW-0067">ATP-binding</keyword>
<dbReference type="EC" id="2.7.1.24" evidence="5 6"/>
<dbReference type="GO" id="GO:0016301">
    <property type="term" value="F:kinase activity"/>
    <property type="evidence" value="ECO:0007669"/>
    <property type="project" value="UniProtKB-KW"/>
</dbReference>
<keyword evidence="5" id="KW-0963">Cytoplasm</keyword>
<keyword evidence="5 7" id="KW-0418">Kinase</keyword>
<comment type="catalytic activity">
    <reaction evidence="5">
        <text>3'-dephospho-CoA + ATP = ADP + CoA + H(+)</text>
        <dbReference type="Rhea" id="RHEA:18245"/>
        <dbReference type="ChEBI" id="CHEBI:15378"/>
        <dbReference type="ChEBI" id="CHEBI:30616"/>
        <dbReference type="ChEBI" id="CHEBI:57287"/>
        <dbReference type="ChEBI" id="CHEBI:57328"/>
        <dbReference type="ChEBI" id="CHEBI:456216"/>
        <dbReference type="EC" id="2.7.1.24"/>
    </reaction>
</comment>
<comment type="caution">
    <text evidence="7">The sequence shown here is derived from an EMBL/GenBank/DDBJ whole genome shotgun (WGS) entry which is preliminary data.</text>
</comment>
<dbReference type="InterPro" id="IPR001977">
    <property type="entry name" value="Depp_CoAkinase"/>
</dbReference>
<evidence type="ECO:0000256" key="5">
    <source>
        <dbReference type="HAMAP-Rule" id="MF_00376"/>
    </source>
</evidence>
<dbReference type="PROSITE" id="PS51219">
    <property type="entry name" value="DPCK"/>
    <property type="match status" value="1"/>
</dbReference>
<accession>A0ABQ5W3T4</accession>
<dbReference type="PANTHER" id="PTHR10695:SF46">
    <property type="entry name" value="BIFUNCTIONAL COENZYME A SYNTHASE-RELATED"/>
    <property type="match status" value="1"/>
</dbReference>
<dbReference type="SUPFAM" id="SSF52540">
    <property type="entry name" value="P-loop containing nucleoside triphosphate hydrolases"/>
    <property type="match status" value="1"/>
</dbReference>